<dbReference type="Pfam" id="PF04055">
    <property type="entry name" value="Radical_SAM"/>
    <property type="match status" value="1"/>
</dbReference>
<dbReference type="EMBL" id="PVXM01000003">
    <property type="protein sequence ID" value="PRR75769.1"/>
    <property type="molecule type" value="Genomic_DNA"/>
</dbReference>
<protein>
    <submittedName>
        <fullName evidence="10">Biotin synthase</fullName>
        <ecNumber evidence="10">2.8.1.6</ecNumber>
    </submittedName>
</protein>
<keyword evidence="1 7" id="KW-0004">4Fe-4S</keyword>
<evidence type="ECO:0000259" key="9">
    <source>
        <dbReference type="PROSITE" id="PS51918"/>
    </source>
</evidence>
<dbReference type="NCBIfam" id="TIGR03956">
    <property type="entry name" value="rSAM_HydE"/>
    <property type="match status" value="1"/>
</dbReference>
<keyword evidence="3" id="KW-0479">Metal-binding</keyword>
<organism evidence="10 11">
    <name type="scientific">Neomoorella humiferrea</name>
    <dbReference type="NCBI Taxonomy" id="676965"/>
    <lineage>
        <taxon>Bacteria</taxon>
        <taxon>Bacillati</taxon>
        <taxon>Bacillota</taxon>
        <taxon>Clostridia</taxon>
        <taxon>Neomoorellales</taxon>
        <taxon>Neomoorellaceae</taxon>
        <taxon>Neomoorella</taxon>
    </lineage>
</organism>
<dbReference type="InterPro" id="IPR006638">
    <property type="entry name" value="Elp3/MiaA/NifB-like_rSAM"/>
</dbReference>
<feature type="binding site" evidence="8">
    <location>
        <position position="203"/>
    </location>
    <ligand>
        <name>S-adenosyl-L-methionine</name>
        <dbReference type="ChEBI" id="CHEBI:59789"/>
    </ligand>
</feature>
<dbReference type="GO" id="GO:0042364">
    <property type="term" value="P:water-soluble vitamin biosynthetic process"/>
    <property type="evidence" value="ECO:0007669"/>
    <property type="project" value="UniProtKB-ARBA"/>
</dbReference>
<dbReference type="PROSITE" id="PS51918">
    <property type="entry name" value="RADICAL_SAM"/>
    <property type="match status" value="1"/>
</dbReference>
<dbReference type="InterPro" id="IPR024021">
    <property type="entry name" value="FeFe-hyd_HydE_rSAM"/>
</dbReference>
<dbReference type="GO" id="GO:0046872">
    <property type="term" value="F:metal ion binding"/>
    <property type="evidence" value="ECO:0007669"/>
    <property type="project" value="UniProtKB-KW"/>
</dbReference>
<dbReference type="Proteomes" id="UP000238415">
    <property type="component" value="Unassembled WGS sequence"/>
</dbReference>
<evidence type="ECO:0000313" key="10">
    <source>
        <dbReference type="EMBL" id="PRR75769.1"/>
    </source>
</evidence>
<dbReference type="GO" id="GO:0051539">
    <property type="term" value="F:4 iron, 4 sulfur cluster binding"/>
    <property type="evidence" value="ECO:0007669"/>
    <property type="project" value="UniProtKB-KW"/>
</dbReference>
<feature type="domain" description="Radical SAM core" evidence="9">
    <location>
        <begin position="72"/>
        <end position="286"/>
    </location>
</feature>
<accession>A0A2T0AY05</accession>
<sequence length="383" mass="42249">MQPAALRTGCLSMTVEERYAVRKEFAASLEKAAAGAELTRKDIINLLAAAPGAEEEALYRLADSVRARVAGDEVHLRGVIEFSNYCRRRCYYCGLRADNVNLQRYRLMPEDIVAAARRGAELGYGTIVLQSGEDPWYTGPVLAGIIREIKKLGVAVTLCVGERTRDEYALWREAGADRYLLKHETANAALYNRLHPGMSWQERLQCLQWLRELGYQVGSGNIIGLPGQTLEDLADDLILLRELDVEMAGLGPFIPHPATPLGGEPAGSLDLTYRVVATARLVIPYAHLPATTAVGTLAPNGRQLALQRGANVIMPNLTPTRYRADYQIYPNKICINEGPEDCRHCLEGMVRALGRRLGRGPGHTLKPLRVQVTGILTKDHKTE</sequence>
<feature type="binding site" evidence="8">
    <location>
        <position position="184"/>
    </location>
    <ligand>
        <name>S-adenosyl-L-methionine</name>
        <dbReference type="ChEBI" id="CHEBI:59789"/>
    </ligand>
</feature>
<name>A0A2T0AY05_9FIRM</name>
<keyword evidence="5 7" id="KW-0411">Iron-sulfur</keyword>
<dbReference type="InterPro" id="IPR058240">
    <property type="entry name" value="rSAM_sf"/>
</dbReference>
<dbReference type="SMART" id="SM00729">
    <property type="entry name" value="Elp3"/>
    <property type="match status" value="1"/>
</dbReference>
<dbReference type="PANTHER" id="PTHR43726">
    <property type="entry name" value="3-METHYLORNITHINE SYNTHASE"/>
    <property type="match status" value="1"/>
</dbReference>
<comment type="cofactor">
    <cofactor evidence="7">
        <name>[4Fe-4S] cluster</name>
        <dbReference type="ChEBI" id="CHEBI:49883"/>
    </cofactor>
    <text evidence="7">Binds 1 [4Fe-4S] cluster. The cluster is coordinated with 3 cysteines and an exchangeable S-adenosyl-L-methionine.</text>
</comment>
<evidence type="ECO:0000256" key="5">
    <source>
        <dbReference type="ARBA" id="ARBA00023014"/>
    </source>
</evidence>
<keyword evidence="2 7" id="KW-0949">S-adenosyl-L-methionine</keyword>
<dbReference type="SFLD" id="SFLDG01280">
    <property type="entry name" value="HydE/PylB-like"/>
    <property type="match status" value="1"/>
</dbReference>
<dbReference type="EC" id="2.8.1.6" evidence="10"/>
<dbReference type="SFLD" id="SFLDG01060">
    <property type="entry name" value="BATS_domain_containing"/>
    <property type="match status" value="1"/>
</dbReference>
<dbReference type="GO" id="GO:0044272">
    <property type="term" value="P:sulfur compound biosynthetic process"/>
    <property type="evidence" value="ECO:0007669"/>
    <property type="project" value="UniProtKB-ARBA"/>
</dbReference>
<dbReference type="SUPFAM" id="SSF102114">
    <property type="entry name" value="Radical SAM enzymes"/>
    <property type="match status" value="1"/>
</dbReference>
<keyword evidence="10" id="KW-0808">Transferase</keyword>
<dbReference type="InterPro" id="IPR013785">
    <property type="entry name" value="Aldolase_TIM"/>
</dbReference>
<dbReference type="SFLD" id="SFLDG01082">
    <property type="entry name" value="B12-binding_domain_containing"/>
    <property type="match status" value="1"/>
</dbReference>
<evidence type="ECO:0000256" key="3">
    <source>
        <dbReference type="ARBA" id="ARBA00022723"/>
    </source>
</evidence>
<dbReference type="CDD" id="cd01335">
    <property type="entry name" value="Radical_SAM"/>
    <property type="match status" value="1"/>
</dbReference>
<dbReference type="InterPro" id="IPR034422">
    <property type="entry name" value="HydE/PylB-like"/>
</dbReference>
<gene>
    <name evidence="10" type="primary">bioB</name>
    <name evidence="10" type="ORF">MOHU_01500</name>
</gene>
<dbReference type="Gene3D" id="3.20.20.70">
    <property type="entry name" value="Aldolase class I"/>
    <property type="match status" value="1"/>
</dbReference>
<proteinExistence type="predicted"/>
<evidence type="ECO:0000256" key="1">
    <source>
        <dbReference type="ARBA" id="ARBA00022485"/>
    </source>
</evidence>
<feature type="binding site" evidence="7">
    <location>
        <position position="86"/>
    </location>
    <ligand>
        <name>[4Fe-4S] cluster</name>
        <dbReference type="ChEBI" id="CHEBI:49883"/>
        <note>4Fe-4S-S-AdoMet</note>
    </ligand>
</feature>
<dbReference type="PANTHER" id="PTHR43726:SF1">
    <property type="entry name" value="BIOTIN SYNTHASE"/>
    <property type="match status" value="1"/>
</dbReference>
<evidence type="ECO:0000313" key="11">
    <source>
        <dbReference type="Proteomes" id="UP000238415"/>
    </source>
</evidence>
<dbReference type="SFLD" id="SFLDF00348">
    <property type="entry name" value="FeFe_hydrogenase_maturase_(Hyd"/>
    <property type="match status" value="1"/>
</dbReference>
<evidence type="ECO:0000256" key="6">
    <source>
        <dbReference type="ARBA" id="ARBA00034078"/>
    </source>
</evidence>
<keyword evidence="4 7" id="KW-0408">Iron</keyword>
<evidence type="ECO:0000256" key="4">
    <source>
        <dbReference type="ARBA" id="ARBA00023004"/>
    </source>
</evidence>
<keyword evidence="11" id="KW-1185">Reference proteome</keyword>
<dbReference type="InterPro" id="IPR010722">
    <property type="entry name" value="BATS_dom"/>
</dbReference>
<dbReference type="InterPro" id="IPR007197">
    <property type="entry name" value="rSAM"/>
</dbReference>
<dbReference type="AlphaFoldDB" id="A0A2T0AY05"/>
<dbReference type="PIRSF" id="PIRSF004762">
    <property type="entry name" value="CHP00423"/>
    <property type="match status" value="1"/>
</dbReference>
<feature type="binding site" evidence="7">
    <location>
        <position position="90"/>
    </location>
    <ligand>
        <name>[4Fe-4S] cluster</name>
        <dbReference type="ChEBI" id="CHEBI:49883"/>
        <note>4Fe-4S-S-AdoMet</note>
    </ligand>
</feature>
<evidence type="ECO:0000256" key="2">
    <source>
        <dbReference type="ARBA" id="ARBA00022691"/>
    </source>
</evidence>
<dbReference type="GO" id="GO:0004076">
    <property type="term" value="F:biotin synthase activity"/>
    <property type="evidence" value="ECO:0007669"/>
    <property type="project" value="UniProtKB-EC"/>
</dbReference>
<reference evidence="10 11" key="1">
    <citation type="submission" date="2018-03" db="EMBL/GenBank/DDBJ databases">
        <title>Genome sequence of Moorella humiferrea DSM 23265.</title>
        <authorList>
            <person name="Poehlein A."/>
            <person name="Daniel R."/>
        </authorList>
    </citation>
    <scope>NUCLEOTIDE SEQUENCE [LARGE SCALE GENOMIC DNA]</scope>
    <source>
        <strain evidence="10 11">DSM 23265</strain>
    </source>
</reference>
<evidence type="ECO:0000256" key="7">
    <source>
        <dbReference type="PIRSR" id="PIRSR004762-1"/>
    </source>
</evidence>
<feature type="binding site" evidence="7">
    <location>
        <position position="93"/>
    </location>
    <ligand>
        <name>[4Fe-4S] cluster</name>
        <dbReference type="ChEBI" id="CHEBI:49883"/>
        <note>4Fe-4S-S-AdoMet</note>
    </ligand>
</feature>
<comment type="caution">
    <text evidence="10">The sequence shown here is derived from an EMBL/GenBank/DDBJ whole genome shotgun (WGS) entry which is preliminary data.</text>
</comment>
<comment type="cofactor">
    <cofactor evidence="6">
        <name>[2Fe-2S] cluster</name>
        <dbReference type="ChEBI" id="CHEBI:190135"/>
    </cofactor>
</comment>
<dbReference type="SMART" id="SM00876">
    <property type="entry name" value="BATS"/>
    <property type="match status" value="1"/>
</dbReference>
<evidence type="ECO:0000256" key="8">
    <source>
        <dbReference type="PIRSR" id="PIRSR004762-2"/>
    </source>
</evidence>
<dbReference type="SFLD" id="SFLDS00029">
    <property type="entry name" value="Radical_SAM"/>
    <property type="match status" value="1"/>
</dbReference>